<dbReference type="Proteomes" id="UP000321917">
    <property type="component" value="Unassembled WGS sequence"/>
</dbReference>
<keyword evidence="3 5" id="KW-0521">NADP</keyword>
<dbReference type="EMBL" id="VOLR01000002">
    <property type="protein sequence ID" value="TWX62626.1"/>
    <property type="molecule type" value="Genomic_DNA"/>
</dbReference>
<protein>
    <recommendedName>
        <fullName evidence="5">Ferredoxin--NADP reductase</fullName>
        <shortName evidence="5">FNR</shortName>
        <shortName evidence="5">Fd-NADP(+) reductase</shortName>
        <ecNumber evidence="5">1.18.1.2</ecNumber>
    </recommendedName>
</protein>
<feature type="binding site" evidence="5">
    <location>
        <position position="329"/>
    </location>
    <ligand>
        <name>FAD</name>
        <dbReference type="ChEBI" id="CHEBI:57692"/>
    </ligand>
</feature>
<feature type="binding site" evidence="5">
    <location>
        <position position="48"/>
    </location>
    <ligand>
        <name>FAD</name>
        <dbReference type="ChEBI" id="CHEBI:57692"/>
    </ligand>
</feature>
<comment type="caution">
    <text evidence="5">Lacks conserved residue(s) required for the propagation of feature annotation.</text>
</comment>
<comment type="subunit">
    <text evidence="5">Homodimer.</text>
</comment>
<dbReference type="Proteomes" id="UP000321525">
    <property type="component" value="Unassembled WGS sequence"/>
</dbReference>
<gene>
    <name evidence="7" type="ORF">ESZ26_01995</name>
    <name evidence="8" type="ORF">ESZ27_01605</name>
</gene>
<comment type="cofactor">
    <cofactor evidence="5">
        <name>FAD</name>
        <dbReference type="ChEBI" id="CHEBI:57692"/>
    </cofactor>
    <text evidence="5">Binds 1 FAD per subunit.</text>
</comment>
<dbReference type="InterPro" id="IPR022890">
    <property type="entry name" value="Fd--NADP_Rdtase_type_2"/>
</dbReference>
<feature type="binding site" evidence="5">
    <location>
        <position position="88"/>
    </location>
    <ligand>
        <name>FAD</name>
        <dbReference type="ChEBI" id="CHEBI:57692"/>
    </ligand>
</feature>
<reference evidence="8 10" key="1">
    <citation type="submission" date="2019-07" db="EMBL/GenBank/DDBJ databases">
        <title>Genomes of sea-ice associated Colwellia species.</title>
        <authorList>
            <person name="Bowman J.P."/>
        </authorList>
    </citation>
    <scope>NUCLEOTIDE SEQUENCE [LARGE SCALE GENOMIC DNA]</scope>
    <source>
        <strain evidence="7 9">ACAM 607</strain>
        <strain evidence="8 10">IC036</strain>
    </source>
</reference>
<comment type="catalytic activity">
    <reaction evidence="5">
        <text>2 reduced [2Fe-2S]-[ferredoxin] + NADP(+) + H(+) = 2 oxidized [2Fe-2S]-[ferredoxin] + NADPH</text>
        <dbReference type="Rhea" id="RHEA:20125"/>
        <dbReference type="Rhea" id="RHEA-COMP:10000"/>
        <dbReference type="Rhea" id="RHEA-COMP:10001"/>
        <dbReference type="ChEBI" id="CHEBI:15378"/>
        <dbReference type="ChEBI" id="CHEBI:33737"/>
        <dbReference type="ChEBI" id="CHEBI:33738"/>
        <dbReference type="ChEBI" id="CHEBI:57783"/>
        <dbReference type="ChEBI" id="CHEBI:58349"/>
        <dbReference type="EC" id="1.18.1.2"/>
    </reaction>
</comment>
<feature type="binding site" evidence="5">
    <location>
        <position position="43"/>
    </location>
    <ligand>
        <name>FAD</name>
        <dbReference type="ChEBI" id="CHEBI:57692"/>
    </ligand>
</feature>
<dbReference type="InterPro" id="IPR036188">
    <property type="entry name" value="FAD/NAD-bd_sf"/>
</dbReference>
<evidence type="ECO:0000259" key="6">
    <source>
        <dbReference type="Pfam" id="PF07992"/>
    </source>
</evidence>
<evidence type="ECO:0000313" key="10">
    <source>
        <dbReference type="Proteomes" id="UP000321917"/>
    </source>
</evidence>
<evidence type="ECO:0000256" key="4">
    <source>
        <dbReference type="ARBA" id="ARBA00023002"/>
    </source>
</evidence>
<dbReference type="AlphaFoldDB" id="A0A5C6QRV1"/>
<evidence type="ECO:0000313" key="8">
    <source>
        <dbReference type="EMBL" id="TWX71537.1"/>
    </source>
</evidence>
<dbReference type="RefSeq" id="WP_146797188.1">
    <property type="nucleotide sequence ID" value="NZ_VOLP01000003.1"/>
</dbReference>
<dbReference type="OrthoDB" id="9806179at2"/>
<keyword evidence="9" id="KW-1185">Reference proteome</keyword>
<feature type="domain" description="FAD/NAD(P)-binding" evidence="6">
    <location>
        <begin position="7"/>
        <end position="290"/>
    </location>
</feature>
<dbReference type="SUPFAM" id="SSF51905">
    <property type="entry name" value="FAD/NAD(P)-binding domain"/>
    <property type="match status" value="1"/>
</dbReference>
<comment type="caution">
    <text evidence="8">The sequence shown here is derived from an EMBL/GenBank/DDBJ whole genome shotgun (WGS) entry which is preliminary data.</text>
</comment>
<dbReference type="GO" id="GO:0004324">
    <property type="term" value="F:ferredoxin-NADP+ reductase activity"/>
    <property type="evidence" value="ECO:0007669"/>
    <property type="project" value="UniProtKB-UniRule"/>
</dbReference>
<keyword evidence="1 5" id="KW-0285">Flavoprotein</keyword>
<organism evidence="8 10">
    <name type="scientific">Colwellia hornerae</name>
    <dbReference type="NCBI Taxonomy" id="89402"/>
    <lineage>
        <taxon>Bacteria</taxon>
        <taxon>Pseudomonadati</taxon>
        <taxon>Pseudomonadota</taxon>
        <taxon>Gammaproteobacteria</taxon>
        <taxon>Alteromonadales</taxon>
        <taxon>Colwelliaceae</taxon>
        <taxon>Colwellia</taxon>
    </lineage>
</organism>
<name>A0A5C6QRV1_9GAMM</name>
<dbReference type="InterPro" id="IPR023753">
    <property type="entry name" value="FAD/NAD-binding_dom"/>
</dbReference>
<dbReference type="HAMAP" id="MF_01685">
    <property type="entry name" value="FENR2"/>
    <property type="match status" value="1"/>
</dbReference>
<comment type="similarity">
    <text evidence="5">Belongs to the ferredoxin--NADP reductase type 2 family.</text>
</comment>
<accession>A0A5C6QRV1</accession>
<dbReference type="EC" id="1.18.1.2" evidence="5"/>
<evidence type="ECO:0000256" key="3">
    <source>
        <dbReference type="ARBA" id="ARBA00022857"/>
    </source>
</evidence>
<evidence type="ECO:0000313" key="7">
    <source>
        <dbReference type="EMBL" id="TWX62626.1"/>
    </source>
</evidence>
<evidence type="ECO:0000256" key="2">
    <source>
        <dbReference type="ARBA" id="ARBA00022827"/>
    </source>
</evidence>
<evidence type="ECO:0000256" key="5">
    <source>
        <dbReference type="HAMAP-Rule" id="MF_01685"/>
    </source>
</evidence>
<feature type="binding site" evidence="5">
    <location>
        <position position="35"/>
    </location>
    <ligand>
        <name>FAD</name>
        <dbReference type="ChEBI" id="CHEBI:57692"/>
    </ligand>
</feature>
<dbReference type="GO" id="GO:0050660">
    <property type="term" value="F:flavin adenine dinucleotide binding"/>
    <property type="evidence" value="ECO:0007669"/>
    <property type="project" value="UniProtKB-UniRule"/>
</dbReference>
<evidence type="ECO:0000256" key="1">
    <source>
        <dbReference type="ARBA" id="ARBA00022630"/>
    </source>
</evidence>
<dbReference type="InterPro" id="IPR050097">
    <property type="entry name" value="Ferredoxin-NADP_redctase_2"/>
</dbReference>
<dbReference type="PRINTS" id="PR00368">
    <property type="entry name" value="FADPNR"/>
</dbReference>
<feature type="binding site" evidence="5">
    <location>
        <position position="123"/>
    </location>
    <ligand>
        <name>FAD</name>
        <dbReference type="ChEBI" id="CHEBI:57692"/>
    </ligand>
</feature>
<keyword evidence="2 5" id="KW-0274">FAD</keyword>
<dbReference type="PRINTS" id="PR00469">
    <property type="entry name" value="PNDRDTASEII"/>
</dbReference>
<proteinExistence type="inferred from homology"/>
<sequence>MKTLTTDVVIIGAGPVGLFQVFELGLQGLTSVVIDSLPEVGGQCSELYPDKPIYDIPALPNAKASQVIDNLCLQAAPFDPTYLLGERVEDINKLSDVSFSVTTHKNTLIHCRAVIIAAGNGAFSPVKLKLPLIDKFEDKQLFYRINNIEHFKDKNVVVLGGGDAALDWSLSLQKIANSVLLIHRSTKFKAATSSVNEMFALCEQLKMQFLCGQVSDFQQEDNKLTGLTISSKDGIKRRVELDELVIFFGMSPKIGPIENWQLAMHQHQIKVDTQSFQTSVRGIYAVGDINYYPGKRKLILSGFHETALAAFSIAETVLEKDRIPTLYTTTSPVVHQRMGVTHSLESLLDD</sequence>
<evidence type="ECO:0000313" key="9">
    <source>
        <dbReference type="Proteomes" id="UP000321525"/>
    </source>
</evidence>
<dbReference type="Pfam" id="PF07992">
    <property type="entry name" value="Pyr_redox_2"/>
    <property type="match status" value="1"/>
</dbReference>
<keyword evidence="4 5" id="KW-0560">Oxidoreductase</keyword>
<feature type="binding site" evidence="5">
    <location>
        <position position="288"/>
    </location>
    <ligand>
        <name>FAD</name>
        <dbReference type="ChEBI" id="CHEBI:57692"/>
    </ligand>
</feature>
<dbReference type="PANTHER" id="PTHR48105">
    <property type="entry name" value="THIOREDOXIN REDUCTASE 1-RELATED-RELATED"/>
    <property type="match status" value="1"/>
</dbReference>
<dbReference type="Gene3D" id="3.50.50.60">
    <property type="entry name" value="FAD/NAD(P)-binding domain"/>
    <property type="match status" value="2"/>
</dbReference>
<dbReference type="GO" id="GO:0050661">
    <property type="term" value="F:NADP binding"/>
    <property type="evidence" value="ECO:0007669"/>
    <property type="project" value="UniProtKB-UniRule"/>
</dbReference>
<dbReference type="EMBL" id="VOLQ01000002">
    <property type="protein sequence ID" value="TWX71537.1"/>
    <property type="molecule type" value="Genomic_DNA"/>
</dbReference>